<name>A0A1M5MCP2_9BACT</name>
<dbReference type="STRING" id="947013.SAMN04488109_1679"/>
<dbReference type="Proteomes" id="UP000184212">
    <property type="component" value="Unassembled WGS sequence"/>
</dbReference>
<evidence type="ECO:0000313" key="6">
    <source>
        <dbReference type="Proteomes" id="UP000184212"/>
    </source>
</evidence>
<dbReference type="GO" id="GO:0003700">
    <property type="term" value="F:DNA-binding transcription factor activity"/>
    <property type="evidence" value="ECO:0007669"/>
    <property type="project" value="InterPro"/>
</dbReference>
<accession>A0A1M5MCP2</accession>
<dbReference type="RefSeq" id="WP_073132707.1">
    <property type="nucleotide sequence ID" value="NZ_FQWQ01000001.1"/>
</dbReference>
<dbReference type="Gene3D" id="1.10.10.60">
    <property type="entry name" value="Homeodomain-like"/>
    <property type="match status" value="1"/>
</dbReference>
<dbReference type="SMART" id="SM00342">
    <property type="entry name" value="HTH_ARAC"/>
    <property type="match status" value="1"/>
</dbReference>
<dbReference type="PROSITE" id="PS01124">
    <property type="entry name" value="HTH_ARAC_FAMILY_2"/>
    <property type="match status" value="1"/>
</dbReference>
<evidence type="ECO:0000256" key="1">
    <source>
        <dbReference type="ARBA" id="ARBA00023015"/>
    </source>
</evidence>
<dbReference type="SUPFAM" id="SSF46689">
    <property type="entry name" value="Homeodomain-like"/>
    <property type="match status" value="1"/>
</dbReference>
<keyword evidence="6" id="KW-1185">Reference proteome</keyword>
<gene>
    <name evidence="5" type="ORF">SAMN04488109_1679</name>
</gene>
<keyword evidence="3" id="KW-0804">Transcription</keyword>
<dbReference type="EMBL" id="FQWQ01000001">
    <property type="protein sequence ID" value="SHG75080.1"/>
    <property type="molecule type" value="Genomic_DNA"/>
</dbReference>
<dbReference type="InterPro" id="IPR018060">
    <property type="entry name" value="HTH_AraC"/>
</dbReference>
<dbReference type="AlphaFoldDB" id="A0A1M5MCP2"/>
<dbReference type="InterPro" id="IPR009057">
    <property type="entry name" value="Homeodomain-like_sf"/>
</dbReference>
<protein>
    <submittedName>
        <fullName evidence="5">AraC-type DNA-binding protein</fullName>
    </submittedName>
</protein>
<evidence type="ECO:0000256" key="3">
    <source>
        <dbReference type="ARBA" id="ARBA00023163"/>
    </source>
</evidence>
<keyword evidence="2 5" id="KW-0238">DNA-binding</keyword>
<dbReference type="PANTHER" id="PTHR43280">
    <property type="entry name" value="ARAC-FAMILY TRANSCRIPTIONAL REGULATOR"/>
    <property type="match status" value="1"/>
</dbReference>
<organism evidence="5 6">
    <name type="scientific">Chryseolinea serpens</name>
    <dbReference type="NCBI Taxonomy" id="947013"/>
    <lineage>
        <taxon>Bacteria</taxon>
        <taxon>Pseudomonadati</taxon>
        <taxon>Bacteroidota</taxon>
        <taxon>Cytophagia</taxon>
        <taxon>Cytophagales</taxon>
        <taxon>Fulvivirgaceae</taxon>
        <taxon>Chryseolinea</taxon>
    </lineage>
</organism>
<reference evidence="5 6" key="1">
    <citation type="submission" date="2016-11" db="EMBL/GenBank/DDBJ databases">
        <authorList>
            <person name="Jaros S."/>
            <person name="Januszkiewicz K."/>
            <person name="Wedrychowicz H."/>
        </authorList>
    </citation>
    <scope>NUCLEOTIDE SEQUENCE [LARGE SCALE GENOMIC DNA]</scope>
    <source>
        <strain evidence="5 6">DSM 24574</strain>
    </source>
</reference>
<sequence length="300" mass="34037">MATRSVSGVPESVTKDLKLKGFKIHALPERADLSAANGRHAVVQGRRDFYKMGLVTGDMTLYYGDRLLEIKGTVLFFVNPNIPHSVVRHSKKRKGYACLFTEAFISSRERREILQNSPLFRSDGTPVIPLDKEQVAFMTGLFQKMLSVYSSNYRHKDELLKNCLALIIHEALRIQPPQNGPQHKNAATRIAWSFMELLERQFPIDNTEQPLRLRTAQDFAGSLSVHPNYLNRSVKDVTGKPTSVHIAERIALEAKALLLYTDWSVADIAQGLGFEYPTYFNNYFKRVTGVTPQSLRKQKV</sequence>
<dbReference type="PANTHER" id="PTHR43280:SF32">
    <property type="entry name" value="TRANSCRIPTIONAL REGULATORY PROTEIN"/>
    <property type="match status" value="1"/>
</dbReference>
<keyword evidence="1" id="KW-0805">Transcription regulation</keyword>
<dbReference type="Pfam" id="PF12833">
    <property type="entry name" value="HTH_18"/>
    <property type="match status" value="1"/>
</dbReference>
<proteinExistence type="predicted"/>
<feature type="domain" description="HTH araC/xylS-type" evidence="4">
    <location>
        <begin position="205"/>
        <end position="298"/>
    </location>
</feature>
<evidence type="ECO:0000259" key="4">
    <source>
        <dbReference type="PROSITE" id="PS01124"/>
    </source>
</evidence>
<evidence type="ECO:0000313" key="5">
    <source>
        <dbReference type="EMBL" id="SHG75080.1"/>
    </source>
</evidence>
<dbReference type="OrthoDB" id="629200at2"/>
<evidence type="ECO:0000256" key="2">
    <source>
        <dbReference type="ARBA" id="ARBA00023125"/>
    </source>
</evidence>
<dbReference type="GO" id="GO:0043565">
    <property type="term" value="F:sequence-specific DNA binding"/>
    <property type="evidence" value="ECO:0007669"/>
    <property type="project" value="InterPro"/>
</dbReference>